<evidence type="ECO:0000313" key="3">
    <source>
        <dbReference type="EMBL" id="OGG21202.1"/>
    </source>
</evidence>
<dbReference type="InterPro" id="IPR026363">
    <property type="entry name" value="CxxC-x17-CxxC_dom"/>
</dbReference>
<dbReference type="NCBIfam" id="TIGR04272">
    <property type="entry name" value="cxxc_cxxc_Mbark"/>
    <property type="match status" value="1"/>
</dbReference>
<organism evidence="3 4">
    <name type="scientific">Candidatus Gottesmanbacteria bacterium RIFCSPHIGHO2_02_FULL_40_13</name>
    <dbReference type="NCBI Taxonomy" id="1798384"/>
    <lineage>
        <taxon>Bacteria</taxon>
        <taxon>Candidatus Gottesmaniibacteriota</taxon>
    </lineage>
</organism>
<comment type="caution">
    <text evidence="3">The sequence shown here is derived from an EMBL/GenBank/DDBJ whole genome shotgun (WGS) entry which is preliminary data.</text>
</comment>
<feature type="domain" description="CxxC-x17-CxxC" evidence="2">
    <location>
        <begin position="33"/>
        <end position="68"/>
    </location>
</feature>
<evidence type="ECO:0000313" key="4">
    <source>
        <dbReference type="Proteomes" id="UP000177092"/>
    </source>
</evidence>
<feature type="compositionally biased region" description="Gly residues" evidence="1">
    <location>
        <begin position="10"/>
        <end position="24"/>
    </location>
</feature>
<sequence length="192" mass="21394">MGNFNRDNRSGGGRNFGRRSFGGGGDRDGMRPSMHKAVCAECGRDCEVPFMPSGDRPIYCSNCFEKRRNEDGNSSDSGRRNFSRPNFDNRRSFSGGGNRDNVRPPSDNGQLADQLKSINFKLDKILGVLEPKITHPPVAEKEAIVFGIEPFKDKPLAVKNQETVIVKLPKVKKTKPPKKVKDEQVKTEISLE</sequence>
<dbReference type="Proteomes" id="UP000177092">
    <property type="component" value="Unassembled WGS sequence"/>
</dbReference>
<evidence type="ECO:0000259" key="2">
    <source>
        <dbReference type="Pfam" id="PF23477"/>
    </source>
</evidence>
<dbReference type="AlphaFoldDB" id="A0A1F6A9U1"/>
<dbReference type="EMBL" id="MFJN01000026">
    <property type="protein sequence ID" value="OGG21202.1"/>
    <property type="molecule type" value="Genomic_DNA"/>
</dbReference>
<feature type="region of interest" description="Disordered" evidence="1">
    <location>
        <begin position="69"/>
        <end position="109"/>
    </location>
</feature>
<reference evidence="3 4" key="1">
    <citation type="journal article" date="2016" name="Nat. Commun.">
        <title>Thousands of microbial genomes shed light on interconnected biogeochemical processes in an aquifer system.</title>
        <authorList>
            <person name="Anantharaman K."/>
            <person name="Brown C.T."/>
            <person name="Hug L.A."/>
            <person name="Sharon I."/>
            <person name="Castelle C.J."/>
            <person name="Probst A.J."/>
            <person name="Thomas B.C."/>
            <person name="Singh A."/>
            <person name="Wilkins M.J."/>
            <person name="Karaoz U."/>
            <person name="Brodie E.L."/>
            <person name="Williams K.H."/>
            <person name="Hubbard S.S."/>
            <person name="Banfield J.F."/>
        </authorList>
    </citation>
    <scope>NUCLEOTIDE SEQUENCE [LARGE SCALE GENOMIC DNA]</scope>
</reference>
<proteinExistence type="predicted"/>
<protein>
    <recommendedName>
        <fullName evidence="2">CxxC-x17-CxxC domain-containing protein</fullName>
    </recommendedName>
</protein>
<feature type="region of interest" description="Disordered" evidence="1">
    <location>
        <begin position="1"/>
        <end position="32"/>
    </location>
</feature>
<accession>A0A1F6A9U1</accession>
<gene>
    <name evidence="3" type="ORF">A3D03_04765</name>
</gene>
<evidence type="ECO:0000256" key="1">
    <source>
        <dbReference type="SAM" id="MobiDB-lite"/>
    </source>
</evidence>
<dbReference type="STRING" id="1798384.A3D03_04765"/>
<dbReference type="Pfam" id="PF23477">
    <property type="entry name" value="zf_Tbcl_2"/>
    <property type="match status" value="1"/>
</dbReference>
<feature type="region of interest" description="Disordered" evidence="1">
    <location>
        <begin position="173"/>
        <end position="192"/>
    </location>
</feature>
<name>A0A1F6A9U1_9BACT</name>